<sequence>MTGMGGKLLQYLKSKTDVKTSTSSTSRTAFNILTPSPPPSVSLSTTSSSDFAPPSTISSVLSFFIFHFFRFCTAFNFISYFFSFLIPVYSDEIFHKPLTLVQKLATIPSRSWINWRVG</sequence>
<protein>
    <submittedName>
        <fullName evidence="4">Uncharacterized protein</fullName>
    </submittedName>
</protein>
<reference evidence="4 5" key="1">
    <citation type="journal article" date="2011" name="Science">
        <title>The ecoresponsive genome of Daphnia pulex.</title>
        <authorList>
            <person name="Colbourne J.K."/>
            <person name="Pfrender M.E."/>
            <person name="Gilbert D."/>
            <person name="Thomas W.K."/>
            <person name="Tucker A."/>
            <person name="Oakley T.H."/>
            <person name="Tokishita S."/>
            <person name="Aerts A."/>
            <person name="Arnold G.J."/>
            <person name="Basu M.K."/>
            <person name="Bauer D.J."/>
            <person name="Caceres C.E."/>
            <person name="Carmel L."/>
            <person name="Casola C."/>
            <person name="Choi J.H."/>
            <person name="Detter J.C."/>
            <person name="Dong Q."/>
            <person name="Dusheyko S."/>
            <person name="Eads B.D."/>
            <person name="Frohlich T."/>
            <person name="Geiler-Samerotte K.A."/>
            <person name="Gerlach D."/>
            <person name="Hatcher P."/>
            <person name="Jogdeo S."/>
            <person name="Krijgsveld J."/>
            <person name="Kriventseva E.V."/>
            <person name="Kultz D."/>
            <person name="Laforsch C."/>
            <person name="Lindquist E."/>
            <person name="Lopez J."/>
            <person name="Manak J.R."/>
            <person name="Muller J."/>
            <person name="Pangilinan J."/>
            <person name="Patwardhan R.P."/>
            <person name="Pitluck S."/>
            <person name="Pritham E.J."/>
            <person name="Rechtsteiner A."/>
            <person name="Rho M."/>
            <person name="Rogozin I.B."/>
            <person name="Sakarya O."/>
            <person name="Salamov A."/>
            <person name="Schaack S."/>
            <person name="Shapiro H."/>
            <person name="Shiga Y."/>
            <person name="Skalitzky C."/>
            <person name="Smith Z."/>
            <person name="Souvorov A."/>
            <person name="Sung W."/>
            <person name="Tang Z."/>
            <person name="Tsuchiya D."/>
            <person name="Tu H."/>
            <person name="Vos H."/>
            <person name="Wang M."/>
            <person name="Wolf Y.I."/>
            <person name="Yamagata H."/>
            <person name="Yamada T."/>
            <person name="Ye Y."/>
            <person name="Shaw J.R."/>
            <person name="Andrews J."/>
            <person name="Crease T.J."/>
            <person name="Tang H."/>
            <person name="Lucas S.M."/>
            <person name="Robertson H.M."/>
            <person name="Bork P."/>
            <person name="Koonin E.V."/>
            <person name="Zdobnov E.M."/>
            <person name="Grigoriev I.V."/>
            <person name="Lynch M."/>
            <person name="Boore J.L."/>
        </authorList>
    </citation>
    <scope>NUCLEOTIDE SEQUENCE [LARGE SCALE GENOMIC DNA]</scope>
</reference>
<evidence type="ECO:0000313" key="3">
    <source>
        <dbReference type="EMBL" id="EFX62336.1"/>
    </source>
</evidence>
<keyword evidence="2" id="KW-0472">Membrane</keyword>
<evidence type="ECO:0000256" key="1">
    <source>
        <dbReference type="SAM" id="MobiDB-lite"/>
    </source>
</evidence>
<accession>E9HFP4</accession>
<keyword evidence="5" id="KW-1185">Reference proteome</keyword>
<organism evidence="4 5">
    <name type="scientific">Daphnia pulex</name>
    <name type="common">Water flea</name>
    <dbReference type="NCBI Taxonomy" id="6669"/>
    <lineage>
        <taxon>Eukaryota</taxon>
        <taxon>Metazoa</taxon>
        <taxon>Ecdysozoa</taxon>
        <taxon>Arthropoda</taxon>
        <taxon>Crustacea</taxon>
        <taxon>Branchiopoda</taxon>
        <taxon>Diplostraca</taxon>
        <taxon>Cladocera</taxon>
        <taxon>Anomopoda</taxon>
        <taxon>Daphniidae</taxon>
        <taxon>Daphnia</taxon>
    </lineage>
</organism>
<name>E9HFP4_DAPPU</name>
<feature type="compositionally biased region" description="Low complexity" evidence="1">
    <location>
        <begin position="19"/>
        <end position="28"/>
    </location>
</feature>
<evidence type="ECO:0000256" key="2">
    <source>
        <dbReference type="SAM" id="Phobius"/>
    </source>
</evidence>
<keyword evidence="2" id="KW-0812">Transmembrane</keyword>
<dbReference type="AlphaFoldDB" id="E9HFP4"/>
<feature type="region of interest" description="Disordered" evidence="1">
    <location>
        <begin position="17"/>
        <end position="52"/>
    </location>
</feature>
<dbReference type="EMBL" id="GL733660">
    <property type="protein sequence ID" value="EFX62336.1"/>
    <property type="molecule type" value="Genomic_DNA"/>
</dbReference>
<keyword evidence="2" id="KW-1133">Transmembrane helix</keyword>
<evidence type="ECO:0000313" key="4">
    <source>
        <dbReference type="EMBL" id="EFX69462.1"/>
    </source>
</evidence>
<feature type="transmembrane region" description="Helical" evidence="2">
    <location>
        <begin position="63"/>
        <end position="86"/>
    </location>
</feature>
<dbReference type="Proteomes" id="UP000000305">
    <property type="component" value="Unassembled WGS sequence"/>
</dbReference>
<gene>
    <name evidence="3" type="ORF">DAPPUDRAFT_270591</name>
    <name evidence="4" type="ORF">DAPPUDRAFT_329105</name>
</gene>
<proteinExistence type="predicted"/>
<dbReference type="KEGG" id="dpx:DAPPUDRAFT_329105"/>
<dbReference type="EMBL" id="GL732636">
    <property type="protein sequence ID" value="EFX69462.1"/>
    <property type="molecule type" value="Genomic_DNA"/>
</dbReference>
<evidence type="ECO:0000313" key="5">
    <source>
        <dbReference type="Proteomes" id="UP000000305"/>
    </source>
</evidence>
<dbReference type="HOGENOM" id="CLU_2075483_0_0_1"/>
<dbReference type="KEGG" id="dpx:DAPPUDRAFT_270591"/>